<reference evidence="2" key="1">
    <citation type="journal article" date="2015" name="Nat. Genet.">
        <title>The genome and transcriptome of the zoonotic hookworm Ancylostoma ceylanicum identify infection-specific gene families.</title>
        <authorList>
            <person name="Schwarz E.M."/>
            <person name="Hu Y."/>
            <person name="Antoshechkin I."/>
            <person name="Miller M.M."/>
            <person name="Sternberg P.W."/>
            <person name="Aroian R.V."/>
        </authorList>
    </citation>
    <scope>NUCLEOTIDE SEQUENCE</scope>
    <source>
        <strain evidence="2">HY135</strain>
    </source>
</reference>
<organism evidence="1 2">
    <name type="scientific">Ancylostoma ceylanicum</name>
    <dbReference type="NCBI Taxonomy" id="53326"/>
    <lineage>
        <taxon>Eukaryota</taxon>
        <taxon>Metazoa</taxon>
        <taxon>Ecdysozoa</taxon>
        <taxon>Nematoda</taxon>
        <taxon>Chromadorea</taxon>
        <taxon>Rhabditida</taxon>
        <taxon>Rhabditina</taxon>
        <taxon>Rhabditomorpha</taxon>
        <taxon>Strongyloidea</taxon>
        <taxon>Ancylostomatidae</taxon>
        <taxon>Ancylostomatinae</taxon>
        <taxon>Ancylostoma</taxon>
    </lineage>
</organism>
<sequence>MKYSRCHHDPNICNRLAAATQPRGVGRDEAKWGGVFPPFSVSSSPLTFEFACSEIQAFVAQAYSVSRGMTPAGRTQKWAGLSRLFRRLSLLILRETCREPAAGMTGVGQVNLPLG</sequence>
<evidence type="ECO:0000313" key="1">
    <source>
        <dbReference type="EMBL" id="EYB85232.1"/>
    </source>
</evidence>
<name>A0A016S4F1_9BILA</name>
<dbReference type="Proteomes" id="UP000024635">
    <property type="component" value="Unassembled WGS sequence"/>
</dbReference>
<protein>
    <submittedName>
        <fullName evidence="1">Uncharacterized protein</fullName>
    </submittedName>
</protein>
<gene>
    <name evidence="1" type="primary">Acey_s0302.g1860</name>
    <name evidence="1" type="ORF">Y032_0302g1860</name>
</gene>
<accession>A0A016S4F1</accession>
<keyword evidence="2" id="KW-1185">Reference proteome</keyword>
<proteinExistence type="predicted"/>
<dbReference type="EMBL" id="JARK01001638">
    <property type="protein sequence ID" value="EYB85232.1"/>
    <property type="molecule type" value="Genomic_DNA"/>
</dbReference>
<evidence type="ECO:0000313" key="2">
    <source>
        <dbReference type="Proteomes" id="UP000024635"/>
    </source>
</evidence>
<comment type="caution">
    <text evidence="1">The sequence shown here is derived from an EMBL/GenBank/DDBJ whole genome shotgun (WGS) entry which is preliminary data.</text>
</comment>
<dbReference type="AlphaFoldDB" id="A0A016S4F1"/>